<dbReference type="EMBL" id="VCKW01000218">
    <property type="protein sequence ID" value="TMQ91331.1"/>
    <property type="molecule type" value="Genomic_DNA"/>
</dbReference>
<organism evidence="3 4">
    <name type="scientific">Actinomadura soli</name>
    <dbReference type="NCBI Taxonomy" id="2508997"/>
    <lineage>
        <taxon>Bacteria</taxon>
        <taxon>Bacillati</taxon>
        <taxon>Actinomycetota</taxon>
        <taxon>Actinomycetes</taxon>
        <taxon>Streptosporangiales</taxon>
        <taxon>Thermomonosporaceae</taxon>
        <taxon>Actinomadura</taxon>
    </lineage>
</organism>
<keyword evidence="2" id="KW-0812">Transmembrane</keyword>
<protein>
    <submittedName>
        <fullName evidence="3">Uncharacterized protein</fullName>
    </submittedName>
</protein>
<gene>
    <name evidence="3" type="ORF">ETD83_31430</name>
</gene>
<dbReference type="RefSeq" id="WP_138648836.1">
    <property type="nucleotide sequence ID" value="NZ_VCKW01000218.1"/>
</dbReference>
<sequence length="254" mass="25115">MAAPTRTATPVGGTIALVLLGGAVATVIGTIMTFAAVYETDVLAHIRHSTAFYALQCVIVGLFTAAGLMLTRPRGPIAPIVAALAALVALFVGISAGLLLYMVTHGGVSGDTVIDVLKPRFDAWDLLAPLAAGAVGGLRVLMVASSLAPRRPPGHPFGQPPGHPFGQAPGQHFGQAPGQPGGPHFGRAPGQPFGQATGQPFGQPGGHGPGQAMPGQAAQAPYQGAPYQAPPVPGPGQGPAPGGPQGGAPPFGGG</sequence>
<feature type="transmembrane region" description="Helical" evidence="2">
    <location>
        <begin position="50"/>
        <end position="70"/>
    </location>
</feature>
<dbReference type="Proteomes" id="UP000309174">
    <property type="component" value="Unassembled WGS sequence"/>
</dbReference>
<keyword evidence="2" id="KW-1133">Transmembrane helix</keyword>
<evidence type="ECO:0000256" key="1">
    <source>
        <dbReference type="SAM" id="MobiDB-lite"/>
    </source>
</evidence>
<feature type="compositionally biased region" description="Gly residues" evidence="1">
    <location>
        <begin position="243"/>
        <end position="254"/>
    </location>
</feature>
<name>A0A5C4J575_9ACTN</name>
<dbReference type="OrthoDB" id="3481700at2"/>
<proteinExistence type="predicted"/>
<keyword evidence="2" id="KW-0472">Membrane</keyword>
<dbReference type="AlphaFoldDB" id="A0A5C4J575"/>
<comment type="caution">
    <text evidence="3">The sequence shown here is derived from an EMBL/GenBank/DDBJ whole genome shotgun (WGS) entry which is preliminary data.</text>
</comment>
<evidence type="ECO:0000313" key="3">
    <source>
        <dbReference type="EMBL" id="TMQ91331.1"/>
    </source>
</evidence>
<evidence type="ECO:0000256" key="2">
    <source>
        <dbReference type="SAM" id="Phobius"/>
    </source>
</evidence>
<keyword evidence="4" id="KW-1185">Reference proteome</keyword>
<reference evidence="3 4" key="1">
    <citation type="submission" date="2019-05" db="EMBL/GenBank/DDBJ databases">
        <title>Draft genome sequence of Actinomadura sp. 14C53.</title>
        <authorList>
            <person name="Saricaoglu S."/>
            <person name="Isik K."/>
        </authorList>
    </citation>
    <scope>NUCLEOTIDE SEQUENCE [LARGE SCALE GENOMIC DNA]</scope>
    <source>
        <strain evidence="3 4">14C53</strain>
    </source>
</reference>
<feature type="compositionally biased region" description="Low complexity" evidence="1">
    <location>
        <begin position="210"/>
        <end position="227"/>
    </location>
</feature>
<feature type="transmembrane region" description="Helical" evidence="2">
    <location>
        <begin position="77"/>
        <end position="103"/>
    </location>
</feature>
<feature type="compositionally biased region" description="Pro residues" evidence="1">
    <location>
        <begin position="151"/>
        <end position="163"/>
    </location>
</feature>
<feature type="transmembrane region" description="Helical" evidence="2">
    <location>
        <begin position="12"/>
        <end position="38"/>
    </location>
</feature>
<evidence type="ECO:0000313" key="4">
    <source>
        <dbReference type="Proteomes" id="UP000309174"/>
    </source>
</evidence>
<feature type="compositionally biased region" description="Pro residues" evidence="1">
    <location>
        <begin position="228"/>
        <end position="242"/>
    </location>
</feature>
<accession>A0A5C4J575</accession>
<feature type="region of interest" description="Disordered" evidence="1">
    <location>
        <begin position="151"/>
        <end position="254"/>
    </location>
</feature>